<dbReference type="InterPro" id="IPR000835">
    <property type="entry name" value="HTH_MarR-typ"/>
</dbReference>
<dbReference type="Pfam" id="PF12802">
    <property type="entry name" value="MarR_2"/>
    <property type="match status" value="1"/>
</dbReference>
<feature type="domain" description="HTH marR-type" evidence="4">
    <location>
        <begin position="7"/>
        <end position="151"/>
    </location>
</feature>
<name>A0ABQ0H4W6_9HYPH</name>
<keyword evidence="2" id="KW-0238">DNA-binding</keyword>
<evidence type="ECO:0000313" key="6">
    <source>
        <dbReference type="Proteomes" id="UP001628091"/>
    </source>
</evidence>
<sequence length="151" mass="17194">MPSGAKDAEELRSMRMSKTGLTQEDYTGLAEFRYLIRCFLEFSENEAKRAGLTPRHHQAILVIKGYGRGKPITVGDLAERLKIRHNTAVELANRLVENGLVERIQDSADQRRVLLQLTPEAERHLAALSSAHRDELSRIKPMLEQVLQRYS</sequence>
<dbReference type="Gene3D" id="1.10.10.10">
    <property type="entry name" value="Winged helix-like DNA-binding domain superfamily/Winged helix DNA-binding domain"/>
    <property type="match status" value="1"/>
</dbReference>
<dbReference type="PROSITE" id="PS50995">
    <property type="entry name" value="HTH_MARR_2"/>
    <property type="match status" value="1"/>
</dbReference>
<keyword evidence="3" id="KW-0804">Transcription</keyword>
<dbReference type="SMART" id="SM00347">
    <property type="entry name" value="HTH_MARR"/>
    <property type="match status" value="1"/>
</dbReference>
<dbReference type="InterPro" id="IPR036388">
    <property type="entry name" value="WH-like_DNA-bd_sf"/>
</dbReference>
<accession>A0ABQ0H4W6</accession>
<evidence type="ECO:0000256" key="3">
    <source>
        <dbReference type="ARBA" id="ARBA00023163"/>
    </source>
</evidence>
<dbReference type="EMBL" id="BAAFZP010000002">
    <property type="protein sequence ID" value="GAB1583974.1"/>
    <property type="molecule type" value="Genomic_DNA"/>
</dbReference>
<proteinExistence type="predicted"/>
<dbReference type="InterPro" id="IPR036390">
    <property type="entry name" value="WH_DNA-bd_sf"/>
</dbReference>
<evidence type="ECO:0000313" key="5">
    <source>
        <dbReference type="EMBL" id="GAB1583974.1"/>
    </source>
</evidence>
<evidence type="ECO:0000256" key="1">
    <source>
        <dbReference type="ARBA" id="ARBA00023015"/>
    </source>
</evidence>
<dbReference type="InterPro" id="IPR023187">
    <property type="entry name" value="Tscrpt_reg_MarR-type_CS"/>
</dbReference>
<dbReference type="Proteomes" id="UP001628091">
    <property type="component" value="Unassembled WGS sequence"/>
</dbReference>
<organism evidence="5 6">
    <name type="scientific">Phyllobacterium phragmitis</name>
    <dbReference type="NCBI Taxonomy" id="2670329"/>
    <lineage>
        <taxon>Bacteria</taxon>
        <taxon>Pseudomonadati</taxon>
        <taxon>Pseudomonadota</taxon>
        <taxon>Alphaproteobacteria</taxon>
        <taxon>Hyphomicrobiales</taxon>
        <taxon>Phyllobacteriaceae</taxon>
        <taxon>Phyllobacterium</taxon>
    </lineage>
</organism>
<comment type="caution">
    <text evidence="5">The sequence shown here is derived from an EMBL/GenBank/DDBJ whole genome shotgun (WGS) entry which is preliminary data.</text>
</comment>
<dbReference type="PANTHER" id="PTHR33164">
    <property type="entry name" value="TRANSCRIPTIONAL REGULATOR, MARR FAMILY"/>
    <property type="match status" value="1"/>
</dbReference>
<dbReference type="PROSITE" id="PS01117">
    <property type="entry name" value="HTH_MARR_1"/>
    <property type="match status" value="1"/>
</dbReference>
<gene>
    <name evidence="5" type="ORF">PPNSA23_39170</name>
</gene>
<keyword evidence="6" id="KW-1185">Reference proteome</keyword>
<dbReference type="InterPro" id="IPR039422">
    <property type="entry name" value="MarR/SlyA-like"/>
</dbReference>
<keyword evidence="1" id="KW-0805">Transcription regulation</keyword>
<evidence type="ECO:0000259" key="4">
    <source>
        <dbReference type="PROSITE" id="PS50995"/>
    </source>
</evidence>
<evidence type="ECO:0000256" key="2">
    <source>
        <dbReference type="ARBA" id="ARBA00023125"/>
    </source>
</evidence>
<dbReference type="PANTHER" id="PTHR33164:SF43">
    <property type="entry name" value="HTH-TYPE TRANSCRIPTIONAL REPRESSOR YETL"/>
    <property type="match status" value="1"/>
</dbReference>
<protein>
    <submittedName>
        <fullName evidence="5">Helix-turn-helix domain-containing protein</fullName>
    </submittedName>
</protein>
<reference evidence="5 6" key="1">
    <citation type="submission" date="2024-10" db="EMBL/GenBank/DDBJ databases">
        <title>Isolation, draft genome sequencing and identification of Phyllobacterium sp. NSA23, isolated from leaf soil.</title>
        <authorList>
            <person name="Akita H."/>
        </authorList>
    </citation>
    <scope>NUCLEOTIDE SEQUENCE [LARGE SCALE GENOMIC DNA]</scope>
    <source>
        <strain evidence="5 6">NSA23</strain>
    </source>
</reference>
<dbReference type="SUPFAM" id="SSF46785">
    <property type="entry name" value="Winged helix' DNA-binding domain"/>
    <property type="match status" value="1"/>
</dbReference>